<evidence type="ECO:0000313" key="3">
    <source>
        <dbReference type="Proteomes" id="UP000184251"/>
    </source>
</evidence>
<evidence type="ECO:0000256" key="1">
    <source>
        <dbReference type="SAM" id="Phobius"/>
    </source>
</evidence>
<protein>
    <recommendedName>
        <fullName evidence="4">Membrane protein involved in the export of O-antigen and teichoic acid</fullName>
    </recommendedName>
</protein>
<keyword evidence="1" id="KW-0472">Membrane</keyword>
<keyword evidence="3" id="KW-1185">Reference proteome</keyword>
<feature type="transmembrane region" description="Helical" evidence="1">
    <location>
        <begin position="375"/>
        <end position="394"/>
    </location>
</feature>
<feature type="transmembrane region" description="Helical" evidence="1">
    <location>
        <begin position="462"/>
        <end position="484"/>
    </location>
</feature>
<feature type="transmembrane region" description="Helical" evidence="1">
    <location>
        <begin position="7"/>
        <end position="26"/>
    </location>
</feature>
<reference evidence="2 3" key="1">
    <citation type="submission" date="2016-11" db="EMBL/GenBank/DDBJ databases">
        <authorList>
            <person name="Jaros S."/>
            <person name="Januszkiewicz K."/>
            <person name="Wedrychowicz H."/>
        </authorList>
    </citation>
    <scope>NUCLEOTIDE SEQUENCE [LARGE SCALE GENOMIC DNA]</scope>
    <source>
        <strain evidence="2 3">DSM 14828</strain>
    </source>
</reference>
<feature type="transmembrane region" description="Helical" evidence="1">
    <location>
        <begin position="430"/>
        <end position="450"/>
    </location>
</feature>
<organism evidence="2 3">
    <name type="scientific">Alkalibacter saccharofermentans DSM 14828</name>
    <dbReference type="NCBI Taxonomy" id="1120975"/>
    <lineage>
        <taxon>Bacteria</taxon>
        <taxon>Bacillati</taxon>
        <taxon>Bacillota</taxon>
        <taxon>Clostridia</taxon>
        <taxon>Eubacteriales</taxon>
        <taxon>Eubacteriaceae</taxon>
        <taxon>Alkalibacter</taxon>
    </lineage>
</organism>
<name>A0A1M4ZGS6_9FIRM</name>
<accession>A0A1M4ZGS6</accession>
<feature type="transmembrane region" description="Helical" evidence="1">
    <location>
        <begin position="46"/>
        <end position="69"/>
    </location>
</feature>
<keyword evidence="1" id="KW-0812">Transmembrane</keyword>
<evidence type="ECO:0008006" key="4">
    <source>
        <dbReference type="Google" id="ProtNLM"/>
    </source>
</evidence>
<sequence length="502" mass="56342">MRTKRFIYNSVTFATLQVFTIAGGLILTRMFLTTYGSELNGLVTSIIQFVAYFSYVEAGLGTALIYALYKPLAKGSLREVDGIVTLARRSYLKASGVYFALVVGLSFIYPFIVSSESTDLLTISLLVIVIGAFGALEFFTMAKYRVLLVADQKEYVISIVLSIAYIVNFALTAYMISIEAYVVWVRTVPLVSFILRAVMLLAYVKRNYPYITYKEPADSKYLKRRWDALIMQLSVSINTSVPVVLISIFASLKIASVFAIYNLVFSGLIAITSIFTAGVSASFGNIVANKEMDKLKRVQTQFEFFIFAVTAFLYACALILIDSFVELYTQGVTDIDYASNVYGYLFVTWGVLFNVRIPYTALINSSGLYRETRRVNIWQIVLIITTGAVLVQFWEMTGVLLAMIISASYWVYGLIDVVKKAVLDTAPKTTYIRVVRMFVVIAVSILPFRLGMTIDPSTYGGWVRDAFAVAAWCGIVTLVISFIFDRKVMLEIFVRIKELVRR</sequence>
<dbReference type="Proteomes" id="UP000184251">
    <property type="component" value="Unassembled WGS sequence"/>
</dbReference>
<feature type="transmembrane region" description="Helical" evidence="1">
    <location>
        <begin position="90"/>
        <end position="109"/>
    </location>
</feature>
<feature type="transmembrane region" description="Helical" evidence="1">
    <location>
        <begin position="154"/>
        <end position="177"/>
    </location>
</feature>
<dbReference type="EMBL" id="FQTU01000017">
    <property type="protein sequence ID" value="SHF17211.1"/>
    <property type="molecule type" value="Genomic_DNA"/>
</dbReference>
<feature type="transmembrane region" description="Helical" evidence="1">
    <location>
        <begin position="258"/>
        <end position="283"/>
    </location>
</feature>
<dbReference type="OrthoDB" id="8609648at2"/>
<dbReference type="AlphaFoldDB" id="A0A1M4ZGS6"/>
<evidence type="ECO:0000313" key="2">
    <source>
        <dbReference type="EMBL" id="SHF17211.1"/>
    </source>
</evidence>
<feature type="transmembrane region" description="Helical" evidence="1">
    <location>
        <begin position="229"/>
        <end position="252"/>
    </location>
</feature>
<feature type="transmembrane region" description="Helical" evidence="1">
    <location>
        <begin position="304"/>
        <end position="321"/>
    </location>
</feature>
<dbReference type="RefSeq" id="WP_073271677.1">
    <property type="nucleotide sequence ID" value="NZ_FQTU01000017.1"/>
</dbReference>
<feature type="transmembrane region" description="Helical" evidence="1">
    <location>
        <begin position="183"/>
        <end position="204"/>
    </location>
</feature>
<dbReference type="STRING" id="1120975.SAMN02746064_02040"/>
<gene>
    <name evidence="2" type="ORF">SAMN02746064_02040</name>
</gene>
<feature type="transmembrane region" description="Helical" evidence="1">
    <location>
        <begin position="400"/>
        <end position="418"/>
    </location>
</feature>
<feature type="transmembrane region" description="Helical" evidence="1">
    <location>
        <begin position="341"/>
        <end position="363"/>
    </location>
</feature>
<keyword evidence="1" id="KW-1133">Transmembrane helix</keyword>
<proteinExistence type="predicted"/>
<feature type="transmembrane region" description="Helical" evidence="1">
    <location>
        <begin position="121"/>
        <end position="142"/>
    </location>
</feature>